<dbReference type="EMBL" id="CP071868">
    <property type="protein sequence ID" value="QTE29275.1"/>
    <property type="molecule type" value="Genomic_DNA"/>
</dbReference>
<name>A0A8A4ZD54_9MICO</name>
<dbReference type="KEGG" id="psic:J4E96_18690"/>
<proteinExistence type="predicted"/>
<accession>A0A8A4ZD54</accession>
<dbReference type="Pfam" id="PF00132">
    <property type="entry name" value="Hexapep"/>
    <property type="match status" value="1"/>
</dbReference>
<dbReference type="Gene3D" id="2.160.10.10">
    <property type="entry name" value="Hexapeptide repeat proteins"/>
    <property type="match status" value="1"/>
</dbReference>
<gene>
    <name evidence="1" type="ORF">J4E96_18690</name>
</gene>
<protein>
    <recommendedName>
        <fullName evidence="3">Serine acetyltransferase</fullName>
    </recommendedName>
</protein>
<evidence type="ECO:0000313" key="2">
    <source>
        <dbReference type="Proteomes" id="UP000663937"/>
    </source>
</evidence>
<dbReference type="InterPro" id="IPR001451">
    <property type="entry name" value="Hexapep"/>
</dbReference>
<dbReference type="RefSeq" id="WP_227423546.1">
    <property type="nucleotide sequence ID" value="NZ_CP071868.1"/>
</dbReference>
<dbReference type="AlphaFoldDB" id="A0A8A4ZD54"/>
<reference evidence="1" key="1">
    <citation type="submission" date="2021-03" db="EMBL/GenBank/DDBJ databases">
        <title>Pengzhenrongella sicca gen. nov., sp. nov., a new member of suborder Micrococcineae isolated from High-Arctic tundra soil.</title>
        <authorList>
            <person name="Peng F."/>
        </authorList>
    </citation>
    <scope>NUCLEOTIDE SEQUENCE</scope>
    <source>
        <strain evidence="1">LRZ-2</strain>
    </source>
</reference>
<sequence>MTARPANPPLWDALRADAAELGAVKGSTARGWAAAADVLTLPGFWAVLLWRVGNALHERGLRPLSRLTYVANLVLFGADLPAGAVVGAGLVLPHPVGVALASDVVIGARCRIMRGVGVGGSGHAGRVGHPVIGDDVWLLDRSAVFGPVRIGDRAVIGASAVVGQDIEAGMLVLVSRASTELRIRPRTDLAPDLAPDLDASELVVPDLDASEPAS</sequence>
<evidence type="ECO:0008006" key="3">
    <source>
        <dbReference type="Google" id="ProtNLM"/>
    </source>
</evidence>
<evidence type="ECO:0000313" key="1">
    <source>
        <dbReference type="EMBL" id="QTE29275.1"/>
    </source>
</evidence>
<dbReference type="Proteomes" id="UP000663937">
    <property type="component" value="Chromosome"/>
</dbReference>
<organism evidence="1 2">
    <name type="scientific">Pengzhenrongella sicca</name>
    <dbReference type="NCBI Taxonomy" id="2819238"/>
    <lineage>
        <taxon>Bacteria</taxon>
        <taxon>Bacillati</taxon>
        <taxon>Actinomycetota</taxon>
        <taxon>Actinomycetes</taxon>
        <taxon>Micrococcales</taxon>
        <taxon>Pengzhenrongella</taxon>
    </lineage>
</organism>
<dbReference type="PANTHER" id="PTHR42811">
    <property type="entry name" value="SERINE ACETYLTRANSFERASE"/>
    <property type="match status" value="1"/>
</dbReference>
<dbReference type="InterPro" id="IPR011004">
    <property type="entry name" value="Trimer_LpxA-like_sf"/>
</dbReference>
<keyword evidence="2" id="KW-1185">Reference proteome</keyword>
<dbReference type="SUPFAM" id="SSF51161">
    <property type="entry name" value="Trimeric LpxA-like enzymes"/>
    <property type="match status" value="1"/>
</dbReference>